<proteinExistence type="predicted"/>
<evidence type="ECO:0000256" key="2">
    <source>
        <dbReference type="SAM" id="Phobius"/>
    </source>
</evidence>
<gene>
    <name evidence="3" type="ORF">M422DRAFT_51646</name>
</gene>
<feature type="transmembrane region" description="Helical" evidence="2">
    <location>
        <begin position="152"/>
        <end position="172"/>
    </location>
</feature>
<dbReference type="EMBL" id="KN837192">
    <property type="protein sequence ID" value="KIJ35149.1"/>
    <property type="molecule type" value="Genomic_DNA"/>
</dbReference>
<reference evidence="3 4" key="1">
    <citation type="submission" date="2014-06" db="EMBL/GenBank/DDBJ databases">
        <title>Evolutionary Origins and Diversification of the Mycorrhizal Mutualists.</title>
        <authorList>
            <consortium name="DOE Joint Genome Institute"/>
            <consortium name="Mycorrhizal Genomics Consortium"/>
            <person name="Kohler A."/>
            <person name="Kuo A."/>
            <person name="Nagy L.G."/>
            <person name="Floudas D."/>
            <person name="Copeland A."/>
            <person name="Barry K.W."/>
            <person name="Cichocki N."/>
            <person name="Veneault-Fourrey C."/>
            <person name="LaButti K."/>
            <person name="Lindquist E.A."/>
            <person name="Lipzen A."/>
            <person name="Lundell T."/>
            <person name="Morin E."/>
            <person name="Murat C."/>
            <person name="Riley R."/>
            <person name="Ohm R."/>
            <person name="Sun H."/>
            <person name="Tunlid A."/>
            <person name="Henrissat B."/>
            <person name="Grigoriev I.V."/>
            <person name="Hibbett D.S."/>
            <person name="Martin F."/>
        </authorList>
    </citation>
    <scope>NUCLEOTIDE SEQUENCE [LARGE SCALE GENOMIC DNA]</scope>
    <source>
        <strain evidence="3 4">SS14</strain>
    </source>
</reference>
<dbReference type="HOGENOM" id="CLU_612762_0_0_1"/>
<evidence type="ECO:0000256" key="1">
    <source>
        <dbReference type="SAM" id="MobiDB-lite"/>
    </source>
</evidence>
<keyword evidence="2" id="KW-0472">Membrane</keyword>
<keyword evidence="2" id="KW-0812">Transmembrane</keyword>
<feature type="transmembrane region" description="Helical" evidence="2">
    <location>
        <begin position="101"/>
        <end position="123"/>
    </location>
</feature>
<sequence length="447" mass="49744">MSTDRGLGQTTSGGGNGSRAASVKPSAHINGPQATRSHGRQPIDGPSVNDTVDDAITEIFALLVRNLLSMETHREELLQLRRKLVNKHTLDIGKKPKRIRLCSIITIMRGLFSKPFVALYGWLRMIHDPYDVGQNTVLKSQILTKLSQKDDIWNIILLLIVCTFHWVLVNTYTTYQAILLKLQAVKDEAEILEKTKGMTVKWKALMPTRPITTIITAFSYSIQSLYRGSIEYVCHILPLSDIELQAHNHDTMRSSLQGEGLRAESVFVALGLTSQLQSQGDCWSSGAHEAALWQETGANEQWLNVDETWMRRHLPDLSLHISTFLTTPSHPIQLGLGLSIQGHRDASNSAITSSNVSQQLLDILEGRTECEPDEMLNLVDVHKFLTPEQEYVAEVEERISEFLTVPHGCPDLATHLTGLSDNTLWSLSSAPPSASARLFQDGVAWKA</sequence>
<name>A0A0C9UJV3_SPHS4</name>
<dbReference type="AlphaFoldDB" id="A0A0C9UJV3"/>
<feature type="compositionally biased region" description="Low complexity" evidence="1">
    <location>
        <begin position="1"/>
        <end position="10"/>
    </location>
</feature>
<dbReference type="Proteomes" id="UP000054279">
    <property type="component" value="Unassembled WGS sequence"/>
</dbReference>
<dbReference type="OrthoDB" id="2534923at2759"/>
<accession>A0A0C9UJV3</accession>
<protein>
    <submittedName>
        <fullName evidence="3">Uncharacterized protein</fullName>
    </submittedName>
</protein>
<evidence type="ECO:0000313" key="3">
    <source>
        <dbReference type="EMBL" id="KIJ35149.1"/>
    </source>
</evidence>
<evidence type="ECO:0000313" key="4">
    <source>
        <dbReference type="Proteomes" id="UP000054279"/>
    </source>
</evidence>
<keyword evidence="4" id="KW-1185">Reference proteome</keyword>
<organism evidence="3 4">
    <name type="scientific">Sphaerobolus stellatus (strain SS14)</name>
    <dbReference type="NCBI Taxonomy" id="990650"/>
    <lineage>
        <taxon>Eukaryota</taxon>
        <taxon>Fungi</taxon>
        <taxon>Dikarya</taxon>
        <taxon>Basidiomycota</taxon>
        <taxon>Agaricomycotina</taxon>
        <taxon>Agaricomycetes</taxon>
        <taxon>Phallomycetidae</taxon>
        <taxon>Geastrales</taxon>
        <taxon>Sphaerobolaceae</taxon>
        <taxon>Sphaerobolus</taxon>
    </lineage>
</organism>
<feature type="region of interest" description="Disordered" evidence="1">
    <location>
        <begin position="1"/>
        <end position="48"/>
    </location>
</feature>
<keyword evidence="2" id="KW-1133">Transmembrane helix</keyword>